<evidence type="ECO:0000313" key="3">
    <source>
        <dbReference type="Proteomes" id="UP000184368"/>
    </source>
</evidence>
<gene>
    <name evidence="2" type="ORF">SAMN05444008_10111</name>
</gene>
<evidence type="ECO:0000259" key="1">
    <source>
        <dbReference type="Pfam" id="PF14082"/>
    </source>
</evidence>
<organism evidence="2 3">
    <name type="scientific">Cnuella takakiae</name>
    <dbReference type="NCBI Taxonomy" id="1302690"/>
    <lineage>
        <taxon>Bacteria</taxon>
        <taxon>Pseudomonadati</taxon>
        <taxon>Bacteroidota</taxon>
        <taxon>Chitinophagia</taxon>
        <taxon>Chitinophagales</taxon>
        <taxon>Chitinophagaceae</taxon>
        <taxon>Cnuella</taxon>
    </lineage>
</organism>
<dbReference type="OrthoDB" id="784881at2"/>
<dbReference type="AlphaFoldDB" id="A0A1M4S865"/>
<dbReference type="RefSeq" id="WP_073038816.1">
    <property type="nucleotide sequence ID" value="NZ_FQUO01000001.1"/>
</dbReference>
<accession>A0A1M4S865</accession>
<sequence>MSVQYQREIFKNEKLRLFINFGGIDSNDSTSRERLTLNLYALNNKFNHLFSATLQYSEIKLIYDSLNSISILKDETLDNECSFISASEDIREIASKIDNVDVSLLKSVFNKIGENDKLTTVLNALSESEIQNLHAAIRQTNHRKALDDLLLLLQLEAGGNITEEIKEHPSLTRYLAKQPEKIFQNWIEQNLWTLGVDYVKKHPARQIGISSESDLIMETTDGFIDLIELKRPKFDLFGYDDSHKSYYPSKELSKVIGQCMQYLKVLEDYKLILEKTHRFKLLRPRIRVVLGRSSDFKEGQLEALRMLNSTLNQIEIITFDYLHQCGANIVSYYDEQLQGSQEGEESLEMPTIS</sequence>
<dbReference type="InterPro" id="IPR025359">
    <property type="entry name" value="SduA_C"/>
</dbReference>
<protein>
    <recommendedName>
        <fullName evidence="1">Shedu protein SduA C-terminal domain-containing protein</fullName>
    </recommendedName>
</protein>
<dbReference type="Pfam" id="PF14082">
    <property type="entry name" value="SduA_C"/>
    <property type="match status" value="1"/>
</dbReference>
<dbReference type="EMBL" id="FQUO01000001">
    <property type="protein sequence ID" value="SHE28404.1"/>
    <property type="molecule type" value="Genomic_DNA"/>
</dbReference>
<feature type="domain" description="Shedu protein SduA C-terminal" evidence="1">
    <location>
        <begin position="178"/>
        <end position="322"/>
    </location>
</feature>
<name>A0A1M4S865_9BACT</name>
<dbReference type="Proteomes" id="UP000184368">
    <property type="component" value="Unassembled WGS sequence"/>
</dbReference>
<reference evidence="2 3" key="1">
    <citation type="submission" date="2016-11" db="EMBL/GenBank/DDBJ databases">
        <authorList>
            <person name="Jaros S."/>
            <person name="Januszkiewicz K."/>
            <person name="Wedrychowicz H."/>
        </authorList>
    </citation>
    <scope>NUCLEOTIDE SEQUENCE [LARGE SCALE GENOMIC DNA]</scope>
    <source>
        <strain evidence="2 3">DSM 26897</strain>
    </source>
</reference>
<proteinExistence type="predicted"/>
<dbReference type="STRING" id="1302690.BUE76_22915"/>
<evidence type="ECO:0000313" key="2">
    <source>
        <dbReference type="EMBL" id="SHE28404.1"/>
    </source>
</evidence>
<keyword evidence="3" id="KW-1185">Reference proteome</keyword>